<comment type="caution">
    <text evidence="1">The sequence shown here is derived from an EMBL/GenBank/DDBJ whole genome shotgun (WGS) entry which is preliminary data.</text>
</comment>
<keyword evidence="2" id="KW-1185">Reference proteome</keyword>
<name>A0ACC0KMM9_CHOFU</name>
<reference evidence="1 2" key="1">
    <citation type="journal article" date="2022" name="Genome Biol. Evol.">
        <title>The Spruce Budworm Genome: Reconstructing the Evolutionary History of Antifreeze Proteins.</title>
        <authorList>
            <person name="Beliveau C."/>
            <person name="Gagne P."/>
            <person name="Picq S."/>
            <person name="Vernygora O."/>
            <person name="Keeling C.I."/>
            <person name="Pinkney K."/>
            <person name="Doucet D."/>
            <person name="Wen F."/>
            <person name="Johnston J.S."/>
            <person name="Maaroufi H."/>
            <person name="Boyle B."/>
            <person name="Laroche J."/>
            <person name="Dewar K."/>
            <person name="Juretic N."/>
            <person name="Blackburn G."/>
            <person name="Nisole A."/>
            <person name="Brunet B."/>
            <person name="Brandao M."/>
            <person name="Lumley L."/>
            <person name="Duan J."/>
            <person name="Quan G."/>
            <person name="Lucarotti C.J."/>
            <person name="Roe A.D."/>
            <person name="Sperling F.A.H."/>
            <person name="Levesque R.C."/>
            <person name="Cusson M."/>
        </authorList>
    </citation>
    <scope>NUCLEOTIDE SEQUENCE [LARGE SCALE GENOMIC DNA]</scope>
    <source>
        <strain evidence="1">Glfc:IPQL:Cfum</strain>
    </source>
</reference>
<sequence length="95" mass="10133">MPKPTPVEDLVIPPQDQKICGTICICQMTAVLSAVALVYLTVAIYMPYTRATASGIDPTPIMCTTTRAINKDNCDWGSCGVPLLCEGPASSLRDD</sequence>
<accession>A0ACC0KMM9</accession>
<organism evidence="1 2">
    <name type="scientific">Choristoneura fumiferana</name>
    <name type="common">Spruce budworm moth</name>
    <name type="synonym">Archips fumiferana</name>
    <dbReference type="NCBI Taxonomy" id="7141"/>
    <lineage>
        <taxon>Eukaryota</taxon>
        <taxon>Metazoa</taxon>
        <taxon>Ecdysozoa</taxon>
        <taxon>Arthropoda</taxon>
        <taxon>Hexapoda</taxon>
        <taxon>Insecta</taxon>
        <taxon>Pterygota</taxon>
        <taxon>Neoptera</taxon>
        <taxon>Endopterygota</taxon>
        <taxon>Lepidoptera</taxon>
        <taxon>Glossata</taxon>
        <taxon>Ditrysia</taxon>
        <taxon>Tortricoidea</taxon>
        <taxon>Tortricidae</taxon>
        <taxon>Tortricinae</taxon>
        <taxon>Choristoneura</taxon>
    </lineage>
</organism>
<dbReference type="Proteomes" id="UP001064048">
    <property type="component" value="Chromosome 20"/>
</dbReference>
<evidence type="ECO:0000313" key="2">
    <source>
        <dbReference type="Proteomes" id="UP001064048"/>
    </source>
</evidence>
<dbReference type="EMBL" id="CM046120">
    <property type="protein sequence ID" value="KAI8437778.1"/>
    <property type="molecule type" value="Genomic_DNA"/>
</dbReference>
<proteinExistence type="predicted"/>
<evidence type="ECO:0000313" key="1">
    <source>
        <dbReference type="EMBL" id="KAI8437778.1"/>
    </source>
</evidence>
<protein>
    <submittedName>
        <fullName evidence="1">Uncharacterized protein</fullName>
    </submittedName>
</protein>
<gene>
    <name evidence="1" type="ORF">MSG28_012009</name>
</gene>